<dbReference type="RefSeq" id="WP_119320103.1">
    <property type="nucleotide sequence ID" value="NZ_AP025739.1"/>
</dbReference>
<dbReference type="KEGG" id="ccot:CCAX7_002060"/>
<dbReference type="InterPro" id="IPR058652">
    <property type="entry name" value="VapC50_C"/>
</dbReference>
<keyword evidence="4" id="KW-1185">Reference proteome</keyword>
<dbReference type="OrthoDB" id="211933at2"/>
<dbReference type="Pfam" id="PF13470">
    <property type="entry name" value="PIN_3"/>
    <property type="match status" value="1"/>
</dbReference>
<gene>
    <name evidence="3" type="ORF">CCAX7_002060</name>
</gene>
<feature type="domain" description="VapC50 C-terminal" evidence="2">
    <location>
        <begin position="130"/>
        <end position="184"/>
    </location>
</feature>
<name>A0A402CRL6_9BACT</name>
<dbReference type="Proteomes" id="UP000287394">
    <property type="component" value="Chromosome"/>
</dbReference>
<dbReference type="Pfam" id="PF26343">
    <property type="entry name" value="VapC50_C"/>
    <property type="match status" value="1"/>
</dbReference>
<feature type="domain" description="PIN" evidence="1">
    <location>
        <begin position="5"/>
        <end position="113"/>
    </location>
</feature>
<dbReference type="EMBL" id="AP025739">
    <property type="protein sequence ID" value="BDI28155.1"/>
    <property type="molecule type" value="Genomic_DNA"/>
</dbReference>
<dbReference type="InterPro" id="IPR002716">
    <property type="entry name" value="PIN_dom"/>
</dbReference>
<evidence type="ECO:0000313" key="3">
    <source>
        <dbReference type="EMBL" id="BDI28155.1"/>
    </source>
</evidence>
<organism evidence="3 4">
    <name type="scientific">Capsulimonas corticalis</name>
    <dbReference type="NCBI Taxonomy" id="2219043"/>
    <lineage>
        <taxon>Bacteria</taxon>
        <taxon>Bacillati</taxon>
        <taxon>Armatimonadota</taxon>
        <taxon>Armatimonadia</taxon>
        <taxon>Capsulimonadales</taxon>
        <taxon>Capsulimonadaceae</taxon>
        <taxon>Capsulimonas</taxon>
    </lineage>
</organism>
<reference evidence="3 4" key="1">
    <citation type="journal article" date="2019" name="Int. J. Syst. Evol. Microbiol.">
        <title>Capsulimonas corticalis gen. nov., sp. nov., an aerobic capsulated bacterium, of a novel bacterial order, Capsulimonadales ord. nov., of the class Armatimonadia of the phylum Armatimonadetes.</title>
        <authorList>
            <person name="Li J."/>
            <person name="Kudo C."/>
            <person name="Tonouchi A."/>
        </authorList>
    </citation>
    <scope>NUCLEOTIDE SEQUENCE [LARGE SCALE GENOMIC DNA]</scope>
    <source>
        <strain evidence="3 4">AX-7</strain>
    </source>
</reference>
<evidence type="ECO:0000259" key="2">
    <source>
        <dbReference type="Pfam" id="PF26343"/>
    </source>
</evidence>
<proteinExistence type="predicted"/>
<accession>A0A402CRL6</accession>
<evidence type="ECO:0000313" key="4">
    <source>
        <dbReference type="Proteomes" id="UP000287394"/>
    </source>
</evidence>
<dbReference type="AlphaFoldDB" id="A0A402CRL6"/>
<evidence type="ECO:0000259" key="1">
    <source>
        <dbReference type="Pfam" id="PF13470"/>
    </source>
</evidence>
<protein>
    <submittedName>
        <fullName evidence="3">PIN domain-containing protein</fullName>
    </submittedName>
</protein>
<sequence>MSKQKVILDACVLYPAGLRSVLMYLALGELYQAYWTDAIHDEWIRNVLEDRSDISPEQLARTRRLMDEAIPGSLVVGYESLIEDLDLPDRDDRHVLAATIHIEAQTIVTFNRRDFPTEKLAPYHIRTLTPDAFVLDLVQTFPLEALEALKIDRLSKQRPPKSPEEYLAALTAQSLTQSTAALRQYIEYL</sequence>